<keyword evidence="1" id="KW-0732">Signal</keyword>
<evidence type="ECO:0000313" key="3">
    <source>
        <dbReference type="Proteomes" id="UP000014680"/>
    </source>
</evidence>
<protein>
    <submittedName>
        <fullName evidence="2">Uncharacterized protein</fullName>
    </submittedName>
</protein>
<evidence type="ECO:0000313" key="2">
    <source>
        <dbReference type="EMBL" id="ELP85573.1"/>
    </source>
</evidence>
<dbReference type="EMBL" id="KB207048">
    <property type="protein sequence ID" value="ELP85573.1"/>
    <property type="molecule type" value="Genomic_DNA"/>
</dbReference>
<organism evidence="2 3">
    <name type="scientific">Entamoeba invadens IP1</name>
    <dbReference type="NCBI Taxonomy" id="370355"/>
    <lineage>
        <taxon>Eukaryota</taxon>
        <taxon>Amoebozoa</taxon>
        <taxon>Evosea</taxon>
        <taxon>Archamoebae</taxon>
        <taxon>Mastigamoebida</taxon>
        <taxon>Entamoebidae</taxon>
        <taxon>Entamoeba</taxon>
    </lineage>
</organism>
<dbReference type="VEuPathDB" id="AmoebaDB:EIN_408220"/>
<evidence type="ECO:0000256" key="1">
    <source>
        <dbReference type="SAM" id="SignalP"/>
    </source>
</evidence>
<reference evidence="2 3" key="1">
    <citation type="submission" date="2012-10" db="EMBL/GenBank/DDBJ databases">
        <authorList>
            <person name="Zafar N."/>
            <person name="Inman J."/>
            <person name="Hall N."/>
            <person name="Lorenzi H."/>
            <person name="Caler E."/>
        </authorList>
    </citation>
    <scope>NUCLEOTIDE SEQUENCE [LARGE SCALE GENOMIC DNA]</scope>
    <source>
        <strain evidence="2 3">IP1</strain>
    </source>
</reference>
<dbReference type="RefSeq" id="XP_004184919.1">
    <property type="nucleotide sequence ID" value="XM_004184871.1"/>
</dbReference>
<feature type="chain" id="PRO_5001990808" evidence="1">
    <location>
        <begin position="18"/>
        <end position="111"/>
    </location>
</feature>
<accession>A0A0A1U228</accession>
<dbReference type="KEGG" id="eiv:EIN_408220"/>
<dbReference type="AlphaFoldDB" id="A0A0A1U228"/>
<feature type="signal peptide" evidence="1">
    <location>
        <begin position="1"/>
        <end position="17"/>
    </location>
</feature>
<gene>
    <name evidence="2" type="ORF">EIN_408220</name>
</gene>
<sequence length="111" mass="13081">MQVLMLFFVVFLMGVRGSSDDDGQHLTIEQRMADIAKIRHMLRHVRNHHRRVIPRLVHRHHCGITGCNYLFTKVDRAEDEIAMLTKEINNLIDKEEAPSRCMRCKKMRVSK</sequence>
<keyword evidence="3" id="KW-1185">Reference proteome</keyword>
<name>A0A0A1U228_ENTIV</name>
<dbReference type="GeneID" id="14884648"/>
<proteinExistence type="predicted"/>
<dbReference type="Proteomes" id="UP000014680">
    <property type="component" value="Unassembled WGS sequence"/>
</dbReference>